<feature type="signal peptide" evidence="1">
    <location>
        <begin position="1"/>
        <end position="20"/>
    </location>
</feature>
<feature type="chain" id="PRO_5007439946" evidence="1">
    <location>
        <begin position="21"/>
        <end position="197"/>
    </location>
</feature>
<gene>
    <name evidence="4" type="ORF">WG66_3024</name>
    <name evidence="3" type="ORF">WG66_3292</name>
    <name evidence="2" type="ORF">WG66_3297</name>
    <name evidence="5" type="ORF">WG66_473</name>
</gene>
<evidence type="ECO:0000313" key="5">
    <source>
        <dbReference type="EMBL" id="KTB46952.1"/>
    </source>
</evidence>
<evidence type="ECO:0000256" key="1">
    <source>
        <dbReference type="SAM" id="SignalP"/>
    </source>
</evidence>
<dbReference type="EMBL" id="LATX01000201">
    <property type="protein sequence ID" value="KTB46952.1"/>
    <property type="molecule type" value="Genomic_DNA"/>
</dbReference>
<dbReference type="EMBL" id="LATX01000995">
    <property type="protein sequence ID" value="KTB44122.1"/>
    <property type="molecule type" value="Genomic_DNA"/>
</dbReference>
<proteinExistence type="predicted"/>
<evidence type="ECO:0000313" key="2">
    <source>
        <dbReference type="EMBL" id="KTB44122.1"/>
    </source>
</evidence>
<protein>
    <submittedName>
        <fullName evidence="2">Uncharacterized protein</fullName>
    </submittedName>
</protein>
<name>A0A0W0G6D3_MONRR</name>
<organism evidence="2 6">
    <name type="scientific">Moniliophthora roreri</name>
    <name type="common">Frosty pod rot fungus</name>
    <name type="synonym">Monilia roreri</name>
    <dbReference type="NCBI Taxonomy" id="221103"/>
    <lineage>
        <taxon>Eukaryota</taxon>
        <taxon>Fungi</taxon>
        <taxon>Dikarya</taxon>
        <taxon>Basidiomycota</taxon>
        <taxon>Agaricomycotina</taxon>
        <taxon>Agaricomycetes</taxon>
        <taxon>Agaricomycetidae</taxon>
        <taxon>Agaricales</taxon>
        <taxon>Marasmiineae</taxon>
        <taxon>Marasmiaceae</taxon>
        <taxon>Moniliophthora</taxon>
    </lineage>
</organism>
<comment type="caution">
    <text evidence="2">The sequence shown here is derived from an EMBL/GenBank/DDBJ whole genome shotgun (WGS) entry which is preliminary data.</text>
</comment>
<keyword evidence="1" id="KW-0732">Signal</keyword>
<evidence type="ECO:0000313" key="4">
    <source>
        <dbReference type="EMBL" id="KTB44402.1"/>
    </source>
</evidence>
<reference evidence="2 6" key="1">
    <citation type="submission" date="2015-12" db="EMBL/GenBank/DDBJ databases">
        <title>Draft genome sequence of Moniliophthora roreri, the causal agent of frosty pod rot of cacao.</title>
        <authorList>
            <person name="Aime M.C."/>
            <person name="Diaz-Valderrama J.R."/>
            <person name="Kijpornyongpan T."/>
            <person name="Phillips-Mora W."/>
        </authorList>
    </citation>
    <scope>NUCLEOTIDE SEQUENCE [LARGE SCALE GENOMIC DNA]</scope>
    <source>
        <strain evidence="2 6">MCA 2952</strain>
    </source>
</reference>
<dbReference type="Proteomes" id="UP000054988">
    <property type="component" value="Unassembled WGS sequence"/>
</dbReference>
<accession>A0A0W0G6D3</accession>
<evidence type="ECO:0000313" key="6">
    <source>
        <dbReference type="Proteomes" id="UP000054988"/>
    </source>
</evidence>
<evidence type="ECO:0000313" key="3">
    <source>
        <dbReference type="EMBL" id="KTB44127.1"/>
    </source>
</evidence>
<dbReference type="EMBL" id="LATX01000933">
    <property type="protein sequence ID" value="KTB44402.1"/>
    <property type="molecule type" value="Genomic_DNA"/>
</dbReference>
<dbReference type="EMBL" id="LATX01000994">
    <property type="protein sequence ID" value="KTB44127.1"/>
    <property type="molecule type" value="Genomic_DNA"/>
</dbReference>
<dbReference type="AlphaFoldDB" id="A0A0W0G6D3"/>
<dbReference type="Gene3D" id="2.120.10.70">
    <property type="entry name" value="Fucose-specific lectin"/>
    <property type="match status" value="1"/>
</dbReference>
<sequence>MGFFKAILFALAFISGTVLSQPPPRINARGNVIGAQAPHSQAFLIYQSGATGDIVLESVSSTFQFGQHTGFRTIVPANEVLWGTPLAIAQRKEKGDDIGRLFLFFFSPDYKLKEYQYGVDKPNDWDGGSGCNRCIDKYNIEVQQGSQILYAMRSAVNGDSPKFRAGVRVGFVARNYPGTLSEADRRHWEWKVFPMPN</sequence>